<reference evidence="1 2" key="1">
    <citation type="submission" date="2017-01" db="EMBL/GenBank/DDBJ databases">
        <authorList>
            <person name="Mah S.A."/>
            <person name="Swanson W.J."/>
            <person name="Moy G.W."/>
            <person name="Vacquier V.D."/>
        </authorList>
    </citation>
    <scope>NUCLEOTIDE SEQUENCE [LARGE SCALE GENOMIC DNA]</scope>
    <source>
        <strain evidence="1 2">GSMNP</strain>
    </source>
</reference>
<dbReference type="Proteomes" id="UP000187283">
    <property type="component" value="Unassembled WGS sequence"/>
</dbReference>
<dbReference type="AlphaFoldDB" id="A0A1R1Y5Z9"/>
<accession>A0A1R1Y5Z9</accession>
<comment type="caution">
    <text evidence="1">The sequence shown here is derived from an EMBL/GenBank/DDBJ whole genome shotgun (WGS) entry which is preliminary data.</text>
</comment>
<proteinExistence type="predicted"/>
<dbReference type="EMBL" id="LSSN01000792">
    <property type="protein sequence ID" value="OMJ22323.1"/>
    <property type="molecule type" value="Genomic_DNA"/>
</dbReference>
<keyword evidence="2" id="KW-1185">Reference proteome</keyword>
<organism evidence="1 2">
    <name type="scientific">Smittium culicis</name>
    <dbReference type="NCBI Taxonomy" id="133412"/>
    <lineage>
        <taxon>Eukaryota</taxon>
        <taxon>Fungi</taxon>
        <taxon>Fungi incertae sedis</taxon>
        <taxon>Zoopagomycota</taxon>
        <taxon>Kickxellomycotina</taxon>
        <taxon>Harpellomycetes</taxon>
        <taxon>Harpellales</taxon>
        <taxon>Legeriomycetaceae</taxon>
        <taxon>Smittium</taxon>
    </lineage>
</organism>
<protein>
    <submittedName>
        <fullName evidence="1">Uncharacterized protein</fullName>
    </submittedName>
</protein>
<sequence>MTSIASSLPNTGLKLSQNEICELEKISDTAALNENSFYSNLLKVPETSIEIIKLFISENCTNTNKNDQSIISGVRNYDISLSFKAILANLKSLSHSSQKSNPSSQIDNSSHEDAKAEWRLEKSELGKTDWIYLLFRIGLLTFYFTLIRANHS</sequence>
<evidence type="ECO:0000313" key="1">
    <source>
        <dbReference type="EMBL" id="OMJ22323.1"/>
    </source>
</evidence>
<evidence type="ECO:0000313" key="2">
    <source>
        <dbReference type="Proteomes" id="UP000187283"/>
    </source>
</evidence>
<name>A0A1R1Y5Z9_9FUNG</name>
<gene>
    <name evidence="1" type="ORF">AYI70_g2944</name>
</gene>